<name>A0AA36EK53_LACSI</name>
<organism evidence="2 3">
    <name type="scientific">Lactuca saligna</name>
    <name type="common">Willowleaf lettuce</name>
    <dbReference type="NCBI Taxonomy" id="75948"/>
    <lineage>
        <taxon>Eukaryota</taxon>
        <taxon>Viridiplantae</taxon>
        <taxon>Streptophyta</taxon>
        <taxon>Embryophyta</taxon>
        <taxon>Tracheophyta</taxon>
        <taxon>Spermatophyta</taxon>
        <taxon>Magnoliopsida</taxon>
        <taxon>eudicotyledons</taxon>
        <taxon>Gunneridae</taxon>
        <taxon>Pentapetalae</taxon>
        <taxon>asterids</taxon>
        <taxon>campanulids</taxon>
        <taxon>Asterales</taxon>
        <taxon>Asteraceae</taxon>
        <taxon>Cichorioideae</taxon>
        <taxon>Cichorieae</taxon>
        <taxon>Lactucinae</taxon>
        <taxon>Lactuca</taxon>
    </lineage>
</organism>
<protein>
    <recommendedName>
        <fullName evidence="4">Retrotransposon gag domain-containing protein</fullName>
    </recommendedName>
</protein>
<dbReference type="Proteomes" id="UP001177003">
    <property type="component" value="Chromosome 8"/>
</dbReference>
<dbReference type="AlphaFoldDB" id="A0AA36EK53"/>
<feature type="region of interest" description="Disordered" evidence="1">
    <location>
        <begin position="75"/>
        <end position="97"/>
    </location>
</feature>
<evidence type="ECO:0000313" key="2">
    <source>
        <dbReference type="EMBL" id="CAI9300026.1"/>
    </source>
</evidence>
<keyword evidence="3" id="KW-1185">Reference proteome</keyword>
<dbReference type="EMBL" id="OX465084">
    <property type="protein sequence ID" value="CAI9300026.1"/>
    <property type="molecule type" value="Genomic_DNA"/>
</dbReference>
<evidence type="ECO:0000256" key="1">
    <source>
        <dbReference type="SAM" id="MobiDB-lite"/>
    </source>
</evidence>
<accession>A0AA36EK53</accession>
<evidence type="ECO:0008006" key="4">
    <source>
        <dbReference type="Google" id="ProtNLM"/>
    </source>
</evidence>
<reference evidence="2" key="1">
    <citation type="submission" date="2023-04" db="EMBL/GenBank/DDBJ databases">
        <authorList>
            <person name="Vijverberg K."/>
            <person name="Xiong W."/>
            <person name="Schranz E."/>
        </authorList>
    </citation>
    <scope>NUCLEOTIDE SEQUENCE</scope>
</reference>
<sequence length="383" mass="44488">MVSEHSSGIRAGDKGRKEAGGAQLKKDESLETELGYLYARMENQGHQIQQNAESMASLQLKTDQKFKEVLSAIAKSRPEEPNGKKSVVSTPEVETRKRETVLKEGGTNRRFHKLEMLLFNGTNAEEWIFNVERSFYTYKDEEMMKVAMSSLEGDTLLFYEWEHRRWPIRDWEELKELIRRRFKSSNDAAEHILANSPFGSLEYSNHDSNKNAVPIPGGPKLPSEEREMPLFDGNQLDWILEAEWHFSFKGLREEEKLEAAVMALQGDALLWYEWEHRRRPIRDWQEMKNLIRCRFRTPTSALPPFRELEARNRDKRDSLLNQEGAVRDRRKLVAYSQAATVTEHRPSMTAPLNKVTEEGYPGHRRNGLESKERVEFGKLGLHA</sequence>
<gene>
    <name evidence="2" type="ORF">LSALG_LOCUS38699</name>
</gene>
<feature type="region of interest" description="Disordered" evidence="1">
    <location>
        <begin position="1"/>
        <end position="26"/>
    </location>
</feature>
<feature type="compositionally biased region" description="Basic and acidic residues" evidence="1">
    <location>
        <begin position="11"/>
        <end position="26"/>
    </location>
</feature>
<evidence type="ECO:0000313" key="3">
    <source>
        <dbReference type="Proteomes" id="UP001177003"/>
    </source>
</evidence>
<proteinExistence type="predicted"/>